<gene>
    <name evidence="1" type="ORF">Pla111_27480</name>
</gene>
<dbReference type="SUPFAM" id="SSF53649">
    <property type="entry name" value="Alkaline phosphatase-like"/>
    <property type="match status" value="1"/>
</dbReference>
<dbReference type="InterPro" id="IPR006311">
    <property type="entry name" value="TAT_signal"/>
</dbReference>
<organism evidence="1 2">
    <name type="scientific">Botrimarina hoheduenensis</name>
    <dbReference type="NCBI Taxonomy" id="2528000"/>
    <lineage>
        <taxon>Bacteria</taxon>
        <taxon>Pseudomonadati</taxon>
        <taxon>Planctomycetota</taxon>
        <taxon>Planctomycetia</taxon>
        <taxon>Pirellulales</taxon>
        <taxon>Lacipirellulaceae</taxon>
        <taxon>Botrimarina</taxon>
    </lineage>
</organism>
<dbReference type="PROSITE" id="PS51318">
    <property type="entry name" value="TAT"/>
    <property type="match status" value="1"/>
</dbReference>
<dbReference type="InterPro" id="IPR010869">
    <property type="entry name" value="DUF1501"/>
</dbReference>
<dbReference type="Proteomes" id="UP000318995">
    <property type="component" value="Unassembled WGS sequence"/>
</dbReference>
<dbReference type="Pfam" id="PF07394">
    <property type="entry name" value="DUF1501"/>
    <property type="match status" value="1"/>
</dbReference>
<dbReference type="EMBL" id="SJPH01000006">
    <property type="protein sequence ID" value="TWT42774.1"/>
    <property type="molecule type" value="Genomic_DNA"/>
</dbReference>
<sequence length="422" mass="44989">MSHVQRRSRGFDRRDFLSLVAGGAMTMGLPARLALAAPVLRQQQKRCVVLWMAGGPSHLETLDPKEAVAGAVGSASIATAVPGIHLSENLPELAKVMDEVAIVRSLTSREGSHPRAQHLMQHGYLPMGGVKFPALGANVCDQLQAAAGALPGYVRIGGGRVYNGGAGMLGVEYAPLGVRDPSRPPDNTTAMVSGDRREQRLALLDLIQANFGAAEGADRVAERRQLVNAAEAMIQSPGMEAFDLAQESSAARQAYGEGRFAEGCLLARRLLEAGVTFVEVVQNGWDSHQDNHKQVAAQCAQVDRPASQLLRDLRERGMLDSTLVVWLGEFGRTPKINARGGRDHYPKAFSAWLAGCGVRGGQVIGATDEQGAQVIEQPVSPKDLHQTIYAALGIDADYENTSSTGRPIRLVDEGTPIEGLLG</sequence>
<dbReference type="Gene3D" id="3.40.720.10">
    <property type="entry name" value="Alkaline Phosphatase, subunit A"/>
    <property type="match status" value="1"/>
</dbReference>
<keyword evidence="2" id="KW-1185">Reference proteome</keyword>
<evidence type="ECO:0000313" key="1">
    <source>
        <dbReference type="EMBL" id="TWT42774.1"/>
    </source>
</evidence>
<comment type="caution">
    <text evidence="1">The sequence shown here is derived from an EMBL/GenBank/DDBJ whole genome shotgun (WGS) entry which is preliminary data.</text>
</comment>
<dbReference type="InterPro" id="IPR017850">
    <property type="entry name" value="Alkaline_phosphatase_core_sf"/>
</dbReference>
<dbReference type="PANTHER" id="PTHR43737">
    <property type="entry name" value="BLL7424 PROTEIN"/>
    <property type="match status" value="1"/>
</dbReference>
<protein>
    <recommendedName>
        <fullName evidence="3">DUF1501 domain-containing protein</fullName>
    </recommendedName>
</protein>
<accession>A0A5C5VW70</accession>
<dbReference type="RefSeq" id="WP_197525029.1">
    <property type="nucleotide sequence ID" value="NZ_SJPH01000006.1"/>
</dbReference>
<evidence type="ECO:0000313" key="2">
    <source>
        <dbReference type="Proteomes" id="UP000318995"/>
    </source>
</evidence>
<name>A0A5C5VW70_9BACT</name>
<proteinExistence type="predicted"/>
<reference evidence="1 2" key="1">
    <citation type="submission" date="2019-02" db="EMBL/GenBank/DDBJ databases">
        <title>Deep-cultivation of Planctomycetes and their phenomic and genomic characterization uncovers novel biology.</title>
        <authorList>
            <person name="Wiegand S."/>
            <person name="Jogler M."/>
            <person name="Boedeker C."/>
            <person name="Pinto D."/>
            <person name="Vollmers J."/>
            <person name="Rivas-Marin E."/>
            <person name="Kohn T."/>
            <person name="Peeters S.H."/>
            <person name="Heuer A."/>
            <person name="Rast P."/>
            <person name="Oberbeckmann S."/>
            <person name="Bunk B."/>
            <person name="Jeske O."/>
            <person name="Meyerdierks A."/>
            <person name="Storesund J.E."/>
            <person name="Kallscheuer N."/>
            <person name="Luecker S."/>
            <person name="Lage O.M."/>
            <person name="Pohl T."/>
            <person name="Merkel B.J."/>
            <person name="Hornburger P."/>
            <person name="Mueller R.-W."/>
            <person name="Bruemmer F."/>
            <person name="Labrenz M."/>
            <person name="Spormann A.M."/>
            <person name="Op Den Camp H."/>
            <person name="Overmann J."/>
            <person name="Amann R."/>
            <person name="Jetten M.S.M."/>
            <person name="Mascher T."/>
            <person name="Medema M.H."/>
            <person name="Devos D.P."/>
            <person name="Kaster A.-K."/>
            <person name="Ovreas L."/>
            <person name="Rohde M."/>
            <person name="Galperin M.Y."/>
            <person name="Jogler C."/>
        </authorList>
    </citation>
    <scope>NUCLEOTIDE SEQUENCE [LARGE SCALE GENOMIC DNA]</scope>
    <source>
        <strain evidence="1 2">Pla111</strain>
    </source>
</reference>
<dbReference type="PANTHER" id="PTHR43737:SF1">
    <property type="entry name" value="DUF1501 DOMAIN-CONTAINING PROTEIN"/>
    <property type="match status" value="1"/>
</dbReference>
<evidence type="ECO:0008006" key="3">
    <source>
        <dbReference type="Google" id="ProtNLM"/>
    </source>
</evidence>
<dbReference type="AlphaFoldDB" id="A0A5C5VW70"/>